<feature type="domain" description="PhoD-like phosphatase metallophosphatase" evidence="1">
    <location>
        <begin position="161"/>
        <end position="491"/>
    </location>
</feature>
<dbReference type="Proteomes" id="UP001268542">
    <property type="component" value="Unassembled WGS sequence"/>
</dbReference>
<dbReference type="SUPFAM" id="SSF56300">
    <property type="entry name" value="Metallo-dependent phosphatases"/>
    <property type="match status" value="1"/>
</dbReference>
<dbReference type="InterPro" id="IPR029052">
    <property type="entry name" value="Metallo-depent_PP-like"/>
</dbReference>
<protein>
    <submittedName>
        <fullName evidence="2">Alkaline phosphatase D family protein</fullName>
    </submittedName>
</protein>
<dbReference type="InterPro" id="IPR038607">
    <property type="entry name" value="PhoD-like_sf"/>
</dbReference>
<name>A0ABU3PWQ5_9ACTN</name>
<dbReference type="Pfam" id="PF09423">
    <property type="entry name" value="PhoD"/>
    <property type="match status" value="1"/>
</dbReference>
<evidence type="ECO:0000313" key="2">
    <source>
        <dbReference type="EMBL" id="MDT9593668.1"/>
    </source>
</evidence>
<accession>A0ABU3PWQ5</accession>
<dbReference type="RefSeq" id="WP_315733160.1">
    <property type="nucleotide sequence ID" value="NZ_JAVYII010000004.1"/>
</dbReference>
<evidence type="ECO:0000313" key="3">
    <source>
        <dbReference type="Proteomes" id="UP001268542"/>
    </source>
</evidence>
<reference evidence="2 3" key="1">
    <citation type="submission" date="2023-08" db="EMBL/GenBank/DDBJ databases">
        <title>Nocardioides seae sp. nov., a bacterium isolated from a soil.</title>
        <authorList>
            <person name="Wang X."/>
        </authorList>
    </citation>
    <scope>NUCLEOTIDE SEQUENCE [LARGE SCALE GENOMIC DNA]</scope>
    <source>
        <strain evidence="2 3">YZH12</strain>
    </source>
</reference>
<proteinExistence type="predicted"/>
<organism evidence="2 3">
    <name type="scientific">Nocardioides imazamoxiresistens</name>
    <dbReference type="NCBI Taxonomy" id="3231893"/>
    <lineage>
        <taxon>Bacteria</taxon>
        <taxon>Bacillati</taxon>
        <taxon>Actinomycetota</taxon>
        <taxon>Actinomycetes</taxon>
        <taxon>Propionibacteriales</taxon>
        <taxon>Nocardioidaceae</taxon>
        <taxon>Nocardioides</taxon>
    </lineage>
</organism>
<keyword evidence="3" id="KW-1185">Reference proteome</keyword>
<dbReference type="PANTHER" id="PTHR43606:SF1">
    <property type="entry name" value="PHOD-LIKE PHOSPHATASE METALLOPHOSPHATASE DOMAIN-CONTAINING PROTEIN"/>
    <property type="match status" value="1"/>
</dbReference>
<gene>
    <name evidence="2" type="ORF">RDV89_11360</name>
</gene>
<dbReference type="InterPro" id="IPR052900">
    <property type="entry name" value="Phospholipid_Metab_Enz"/>
</dbReference>
<evidence type="ECO:0000259" key="1">
    <source>
        <dbReference type="Pfam" id="PF09423"/>
    </source>
</evidence>
<dbReference type="PANTHER" id="PTHR43606">
    <property type="entry name" value="PHOSPHATASE, PUTATIVE (AFU_ORTHOLOGUE AFUA_6G08710)-RELATED"/>
    <property type="match status" value="1"/>
</dbReference>
<dbReference type="CDD" id="cd07389">
    <property type="entry name" value="MPP_PhoD"/>
    <property type="match status" value="1"/>
</dbReference>
<dbReference type="Gene3D" id="3.60.21.70">
    <property type="entry name" value="PhoD-like phosphatase"/>
    <property type="match status" value="1"/>
</dbReference>
<dbReference type="EMBL" id="JAVYII010000004">
    <property type="protein sequence ID" value="MDT9593668.1"/>
    <property type="molecule type" value="Genomic_DNA"/>
</dbReference>
<dbReference type="InterPro" id="IPR018946">
    <property type="entry name" value="PhoD-like_MPP"/>
</dbReference>
<comment type="caution">
    <text evidence="2">The sequence shown here is derived from an EMBL/GenBank/DDBJ whole genome shotgun (WGS) entry which is preliminary data.</text>
</comment>
<sequence>MTRAQHLGSSLLRRRGVLALGGGVVGGIALGRPPVDGAAIQARVTQKPVQRSTPGLLPTRDAVTHVQCGDVTPTSAVLWARGEAPGNLQVRLSSGGRVLGTRVGPTANAGSDLTARLAVADLEPGREYEAELWFAGSDGSLGEPRTVAFSTPSTSPAATTFAWSGDTCGQGYGINPDVGGLVGYGAVADLRPDVFIHCGDNIYADEPITDTVLEPDGSVWRNVVTEQVGRPAQTLEEFRGRYRYVLLDENVRRLHAQVPVISQWDDHETTNNWYPGERIDNDRAFAPYTDELDVDTLARMGRQAFGEYMPIGQQHLLGRGSTGFAEKGLYRKVARGAHLDVFCLDQRTFRGSNEDAATAEGSVASMGEEQVEWLIREVTASRATWKVISADQPLALAPRRDFDYDGIGNNDSGVPRGREHEIARVLSAFKAAGVRNVVWITADVHFTAAHHFSPERADFTDFDPFWEFVAGPLAASSFRTTEVDGTFGARQVFARGNPGRSRRAPTPELTFVGHGSIDADGRLRVELRDGTGAVLHSVDLEPERAVTPRA</sequence>